<dbReference type="PANTHER" id="PTHR37808">
    <property type="entry name" value="SPORE GERMINATION PROTEIN-LIKE PROTEIN YDZR-RELATED"/>
    <property type="match status" value="1"/>
</dbReference>
<dbReference type="AlphaFoldDB" id="A0A9Q4E9G2"/>
<organism evidence="2 3">
    <name type="scientific">Bacillus spizizenii</name>
    <name type="common">Bacillus subtilis subsp. spizizenii</name>
    <dbReference type="NCBI Taxonomy" id="96241"/>
    <lineage>
        <taxon>Bacteria</taxon>
        <taxon>Bacillati</taxon>
        <taxon>Bacillota</taxon>
        <taxon>Bacilli</taxon>
        <taxon>Bacillales</taxon>
        <taxon>Bacillaceae</taxon>
        <taxon>Bacillus</taxon>
    </lineage>
</organism>
<evidence type="ECO:0000256" key="1">
    <source>
        <dbReference type="ARBA" id="ARBA00008103"/>
    </source>
</evidence>
<proteinExistence type="inferred from homology"/>
<protein>
    <submittedName>
        <fullName evidence="2">Spore germination protein</fullName>
    </submittedName>
</protein>
<accession>A0A9Q4E9G2</accession>
<dbReference type="EMBL" id="JALAPQ010000032">
    <property type="protein sequence ID" value="MCY8459086.1"/>
    <property type="molecule type" value="Genomic_DNA"/>
</dbReference>
<comment type="caution">
    <text evidence="2">The sequence shown here is derived from an EMBL/GenBank/DDBJ whole genome shotgun (WGS) entry which is preliminary data.</text>
</comment>
<evidence type="ECO:0000313" key="3">
    <source>
        <dbReference type="Proteomes" id="UP001078573"/>
    </source>
</evidence>
<evidence type="ECO:0000313" key="2">
    <source>
        <dbReference type="EMBL" id="MCY8459086.1"/>
    </source>
</evidence>
<sequence>MMDKHPNIHSISGNSVSNTGGAFSISPLTMSKSESGAGGSNTGIVFQYNLFSQTSSTNSQYSSQQVINSLQELIQKLLANS</sequence>
<reference evidence="2" key="1">
    <citation type="submission" date="2022-02" db="EMBL/GenBank/DDBJ databases">
        <title>Crop Bioprotection Bacillus Genome Sequencing.</title>
        <authorList>
            <person name="Dunlap C."/>
        </authorList>
    </citation>
    <scope>NUCLEOTIDE SEQUENCE</scope>
    <source>
        <strain evidence="2">WR1O2A-53</strain>
    </source>
</reference>
<dbReference type="InterPro" id="IPR019618">
    <property type="entry name" value="Spore_germination_GerPA"/>
</dbReference>
<dbReference type="Pfam" id="PF10676">
    <property type="entry name" value="gerPA"/>
    <property type="match status" value="1"/>
</dbReference>
<dbReference type="PANTHER" id="PTHR37808:SF1">
    <property type="entry name" value="SPORE GERMINATION PROTEIN-LIKE PROTEIN YDZR"/>
    <property type="match status" value="1"/>
</dbReference>
<name>A0A9Q4E9G2_BACSC</name>
<gene>
    <name evidence="2" type="ORF">MOC89_19850</name>
</gene>
<comment type="similarity">
    <text evidence="1">Belongs to the GerPA/GerPF family.</text>
</comment>
<dbReference type="Proteomes" id="UP001078573">
    <property type="component" value="Unassembled WGS sequence"/>
</dbReference>